<evidence type="ECO:0000313" key="3">
    <source>
        <dbReference type="EMBL" id="ALG86481.1"/>
    </source>
</evidence>
<evidence type="ECO:0000256" key="1">
    <source>
        <dbReference type="SAM" id="Phobius"/>
    </source>
</evidence>
<keyword evidence="1" id="KW-1133">Transmembrane helix</keyword>
<keyword evidence="1" id="KW-0472">Membrane</keyword>
<dbReference type="InterPro" id="IPR025241">
    <property type="entry name" value="DUF4190"/>
</dbReference>
<protein>
    <recommendedName>
        <fullName evidence="2">DUF4190 domain-containing protein</fullName>
    </recommendedName>
</protein>
<dbReference type="PATRIC" id="fig|1136941.3.peg.81"/>
<feature type="domain" description="DUF4190" evidence="2">
    <location>
        <begin position="18"/>
        <end position="73"/>
    </location>
</feature>
<dbReference type="Pfam" id="PF13828">
    <property type="entry name" value="DUF4190"/>
    <property type="match status" value="1"/>
</dbReference>
<evidence type="ECO:0000259" key="2">
    <source>
        <dbReference type="Pfam" id="PF13828"/>
    </source>
</evidence>
<feature type="transmembrane region" description="Helical" evidence="1">
    <location>
        <begin position="18"/>
        <end position="39"/>
    </location>
</feature>
<evidence type="ECO:0000313" key="4">
    <source>
        <dbReference type="Proteomes" id="UP000063789"/>
    </source>
</evidence>
<keyword evidence="1" id="KW-0812">Transmembrane</keyword>
<sequence>MASLTATKSAPQRLSTNAIVAFLLSAVGFLFPFGLWLGYRTRARIDKGNGEYGREFATAAIIIGWLWLVFLVLGLLAYLWILI</sequence>
<proteinExistence type="predicted"/>
<dbReference type="EMBL" id="CP011853">
    <property type="protein sequence ID" value="ALG86481.1"/>
    <property type="molecule type" value="Genomic_DNA"/>
</dbReference>
<reference evidence="4" key="1">
    <citation type="submission" date="2015-06" db="EMBL/GenBank/DDBJ databases">
        <title>Complete genome sequence and metabolic analysis of phthalate degradation pathway in Gordonia sp. QH-11.</title>
        <authorList>
            <person name="Jin D."/>
            <person name="Kong X."/>
            <person name="Bai Z."/>
        </authorList>
    </citation>
    <scope>NUCLEOTIDE SEQUENCE [LARGE SCALE GENOMIC DNA]</scope>
    <source>
        <strain evidence="4">QH-11</strain>
    </source>
</reference>
<name>A0A0N9N6E2_9ACTN</name>
<dbReference type="Proteomes" id="UP000063789">
    <property type="component" value="Chromosome"/>
</dbReference>
<feature type="transmembrane region" description="Helical" evidence="1">
    <location>
        <begin position="59"/>
        <end position="81"/>
    </location>
</feature>
<organism evidence="3 4">
    <name type="scientific">Gordonia phthalatica</name>
    <dbReference type="NCBI Taxonomy" id="1136941"/>
    <lineage>
        <taxon>Bacteria</taxon>
        <taxon>Bacillati</taxon>
        <taxon>Actinomycetota</taxon>
        <taxon>Actinomycetes</taxon>
        <taxon>Mycobacteriales</taxon>
        <taxon>Gordoniaceae</taxon>
        <taxon>Gordonia</taxon>
    </lineage>
</organism>
<keyword evidence="4" id="KW-1185">Reference proteome</keyword>
<reference evidence="3 4" key="2">
    <citation type="journal article" date="2017" name="Int. J. Syst. Evol. Microbiol.">
        <title>Gordonia phthalatica sp. nov., a di-n-butyl phthalate-degrading bacterium isolated from activated sludge.</title>
        <authorList>
            <person name="Jin D."/>
            <person name="Kong X."/>
            <person name="Jia M."/>
            <person name="Yu X."/>
            <person name="Wang X."/>
            <person name="Zhuang X."/>
            <person name="Deng Y."/>
            <person name="Bai Z."/>
        </authorList>
    </citation>
    <scope>NUCLEOTIDE SEQUENCE [LARGE SCALE GENOMIC DNA]</scope>
    <source>
        <strain evidence="3 4">QH-11</strain>
    </source>
</reference>
<dbReference type="AlphaFoldDB" id="A0A0N9N6E2"/>
<gene>
    <name evidence="3" type="ORF">ACH46_00395</name>
</gene>
<accession>A0A0N9N6E2</accession>
<dbReference type="KEGG" id="goq:ACH46_00395"/>